<dbReference type="InterPro" id="IPR036188">
    <property type="entry name" value="FAD/NAD-bd_sf"/>
</dbReference>
<dbReference type="Gene3D" id="3.50.50.60">
    <property type="entry name" value="FAD/NAD(P)-binding domain"/>
    <property type="match status" value="1"/>
</dbReference>
<evidence type="ECO:0000313" key="1">
    <source>
        <dbReference type="EMBL" id="MBK4739105.1"/>
    </source>
</evidence>
<gene>
    <name evidence="1" type="ORF">JJB74_31280</name>
</gene>
<dbReference type="Proteomes" id="UP000622890">
    <property type="component" value="Unassembled WGS sequence"/>
</dbReference>
<organism evidence="1 2">
    <name type="scientific">Noviherbaspirillum pedocola</name>
    <dbReference type="NCBI Taxonomy" id="2801341"/>
    <lineage>
        <taxon>Bacteria</taxon>
        <taxon>Pseudomonadati</taxon>
        <taxon>Pseudomonadota</taxon>
        <taxon>Betaproteobacteria</taxon>
        <taxon>Burkholderiales</taxon>
        <taxon>Oxalobacteraceae</taxon>
        <taxon>Noviherbaspirillum</taxon>
    </lineage>
</organism>
<evidence type="ECO:0008006" key="3">
    <source>
        <dbReference type="Google" id="ProtNLM"/>
    </source>
</evidence>
<keyword evidence="2" id="KW-1185">Reference proteome</keyword>
<sequence length="469" mass="52297">MNHTTTKTDYLVVGAGAAAMAFVDSMLSQSSATFAIVDRRARPGGHWNDAYPFVRLHQPSTAYGVNSTELGDGSVDAVGLNKGLRELASGAEVLDYFDRIMRRRFLPSGRVRYFPMCEHTIDSEGIHHARSLTSGNSKRFVVTKRIVDATHAGTSIPLTHSRGYTVAEGVECIPPNAIPHLDHPRQQYIVVGGGKTAMDTCLWLLQNDVEPSHIRWIIPRDAWLLDRANLQSGPEFHGAYLAGLAQQFKAIATASTLSDLYQELEERGQFIRLDRTVTPTMYHCATLSQAELAELRRICDIVRLGRVISIDEDRIILEQGETDKKKDAVVIDCSAQGLRPVEGLNVFDGSTVNLLLVRVCHPCFSAAFIGHIESQFEDEAEKNALCQPVPVPMLPSDYVRMWVATFNNRLRWGQYPAIESWLTECRLDEGARSMRGIRNDDEKVQAILKDYRASVRPAVENLPRLLAQI</sequence>
<accession>A0A934W9L9</accession>
<dbReference type="AlphaFoldDB" id="A0A934W9L9"/>
<proteinExistence type="predicted"/>
<protein>
    <recommendedName>
        <fullName evidence="3">NAD(P)/FAD-dependent oxidoreductase</fullName>
    </recommendedName>
</protein>
<comment type="caution">
    <text evidence="1">The sequence shown here is derived from an EMBL/GenBank/DDBJ whole genome shotgun (WGS) entry which is preliminary data.</text>
</comment>
<evidence type="ECO:0000313" key="2">
    <source>
        <dbReference type="Proteomes" id="UP000622890"/>
    </source>
</evidence>
<dbReference type="SUPFAM" id="SSF51905">
    <property type="entry name" value="FAD/NAD(P)-binding domain"/>
    <property type="match status" value="1"/>
</dbReference>
<name>A0A934W9L9_9BURK</name>
<dbReference type="EMBL" id="JAEPBG010000038">
    <property type="protein sequence ID" value="MBK4739105.1"/>
    <property type="molecule type" value="Genomic_DNA"/>
</dbReference>
<reference evidence="1" key="1">
    <citation type="submission" date="2021-01" db="EMBL/GenBank/DDBJ databases">
        <title>Genome sequence of strain Noviherbaspirillum sp. DKR-6.</title>
        <authorList>
            <person name="Chaudhary D.K."/>
        </authorList>
    </citation>
    <scope>NUCLEOTIDE SEQUENCE</scope>
    <source>
        <strain evidence="1">DKR-6</strain>
    </source>
</reference>
<dbReference type="RefSeq" id="WP_200598474.1">
    <property type="nucleotide sequence ID" value="NZ_JAEPBG010000038.1"/>
</dbReference>